<feature type="transmembrane region" description="Helical" evidence="1">
    <location>
        <begin position="36"/>
        <end position="54"/>
    </location>
</feature>
<accession>A0A9W8NDK5</accession>
<keyword evidence="1" id="KW-0812">Transmembrane</keyword>
<dbReference type="VEuPathDB" id="FungiDB:F4678DRAFT_310119"/>
<dbReference type="EMBL" id="JANPWZ010000971">
    <property type="protein sequence ID" value="KAJ3570075.1"/>
    <property type="molecule type" value="Genomic_DNA"/>
</dbReference>
<keyword evidence="1" id="KW-0472">Membrane</keyword>
<sequence>MRQRTSGSLRHTREPIQSILSILEFIANRFPSKMQVWSALALFAGLTTAASILIPDTVETQPYIDNGSSATTAVLVPEDAPADYHTDIVSPNESHIALEHLRRRIPSKKPRDTIAARDFYECATSGNPPIAKDCETVITNVYATNQAVVIASGACLLFQYNTCWGFFCSLCQRLGTDTNFIGDQLTTAQTLCVSGGAAGTVVGDTAPQWEAGFVHSSGALPNYAGDVC</sequence>
<dbReference type="AlphaFoldDB" id="A0A9W8NDK5"/>
<comment type="caution">
    <text evidence="2">The sequence shown here is derived from an EMBL/GenBank/DDBJ whole genome shotgun (WGS) entry which is preliminary data.</text>
</comment>
<name>A0A9W8NDK5_9PEZI</name>
<reference evidence="2" key="1">
    <citation type="submission" date="2022-07" db="EMBL/GenBank/DDBJ databases">
        <title>Genome Sequence of Xylaria arbuscula.</title>
        <authorList>
            <person name="Buettner E."/>
        </authorList>
    </citation>
    <scope>NUCLEOTIDE SEQUENCE</scope>
    <source>
        <strain evidence="2">VT107</strain>
    </source>
</reference>
<evidence type="ECO:0000256" key="1">
    <source>
        <dbReference type="SAM" id="Phobius"/>
    </source>
</evidence>
<keyword evidence="1" id="KW-1133">Transmembrane helix</keyword>
<proteinExistence type="predicted"/>
<evidence type="ECO:0000313" key="2">
    <source>
        <dbReference type="EMBL" id="KAJ3570075.1"/>
    </source>
</evidence>
<gene>
    <name evidence="2" type="ORF">NPX13_g5854</name>
</gene>
<evidence type="ECO:0000313" key="3">
    <source>
        <dbReference type="Proteomes" id="UP001148614"/>
    </source>
</evidence>
<dbReference type="Proteomes" id="UP001148614">
    <property type="component" value="Unassembled WGS sequence"/>
</dbReference>
<protein>
    <submittedName>
        <fullName evidence="2">Uncharacterized protein</fullName>
    </submittedName>
</protein>
<keyword evidence="3" id="KW-1185">Reference proteome</keyword>
<organism evidence="2 3">
    <name type="scientific">Xylaria arbuscula</name>
    <dbReference type="NCBI Taxonomy" id="114810"/>
    <lineage>
        <taxon>Eukaryota</taxon>
        <taxon>Fungi</taxon>
        <taxon>Dikarya</taxon>
        <taxon>Ascomycota</taxon>
        <taxon>Pezizomycotina</taxon>
        <taxon>Sordariomycetes</taxon>
        <taxon>Xylariomycetidae</taxon>
        <taxon>Xylariales</taxon>
        <taxon>Xylariaceae</taxon>
        <taxon>Xylaria</taxon>
    </lineage>
</organism>